<proteinExistence type="inferred from homology"/>
<dbReference type="UniPathway" id="UPA00109">
    <property type="reaction ID" value="UER00182"/>
</dbReference>
<dbReference type="GO" id="GO:0005524">
    <property type="term" value="F:ATP binding"/>
    <property type="evidence" value="ECO:0007669"/>
    <property type="project" value="UniProtKB-KW"/>
</dbReference>
<evidence type="ECO:0000256" key="12">
    <source>
        <dbReference type="HAMAP-Rule" id="MF_01981"/>
    </source>
</evidence>
<evidence type="ECO:0000256" key="13">
    <source>
        <dbReference type="SAM" id="MobiDB-lite"/>
    </source>
</evidence>
<dbReference type="InterPro" id="IPR050929">
    <property type="entry name" value="PFKA"/>
</dbReference>
<comment type="cofactor">
    <cofactor evidence="1 12">
        <name>Mg(2+)</name>
        <dbReference type="ChEBI" id="CHEBI:18420"/>
    </cofactor>
</comment>
<evidence type="ECO:0000256" key="2">
    <source>
        <dbReference type="ARBA" id="ARBA00003138"/>
    </source>
</evidence>
<comment type="catalytic activity">
    <reaction evidence="10 12">
        <text>beta-D-fructose 6-phosphate + ATP = beta-D-fructose 1,6-bisphosphate + ADP + H(+)</text>
        <dbReference type="Rhea" id="RHEA:16109"/>
        <dbReference type="ChEBI" id="CHEBI:15378"/>
        <dbReference type="ChEBI" id="CHEBI:30616"/>
        <dbReference type="ChEBI" id="CHEBI:32966"/>
        <dbReference type="ChEBI" id="CHEBI:57634"/>
        <dbReference type="ChEBI" id="CHEBI:456216"/>
        <dbReference type="EC" id="2.7.1.11"/>
    </reaction>
</comment>
<evidence type="ECO:0000256" key="9">
    <source>
        <dbReference type="ARBA" id="ARBA00023152"/>
    </source>
</evidence>
<feature type="binding site" evidence="12">
    <location>
        <begin position="152"/>
        <end position="153"/>
    </location>
    <ligand>
        <name>ATP</name>
        <dbReference type="ChEBI" id="CHEBI:30616"/>
    </ligand>
</feature>
<dbReference type="PRINTS" id="PR00476">
    <property type="entry name" value="PHFRCTKINASE"/>
</dbReference>
<feature type="binding site" evidence="12">
    <location>
        <begin position="360"/>
        <end position="363"/>
    </location>
    <ligand>
        <name>substrate</name>
    </ligand>
</feature>
<dbReference type="GO" id="GO:0006002">
    <property type="term" value="P:fructose 6-phosphate metabolic process"/>
    <property type="evidence" value="ECO:0007669"/>
    <property type="project" value="InterPro"/>
</dbReference>
<dbReference type="InterPro" id="IPR000023">
    <property type="entry name" value="Phosphofructokinase_dom"/>
</dbReference>
<evidence type="ECO:0000256" key="4">
    <source>
        <dbReference type="ARBA" id="ARBA00022723"/>
    </source>
</evidence>
<keyword evidence="8 12" id="KW-0460">Magnesium</keyword>
<organism evidence="15 16">
    <name type="scientific">Breznakiella homolactica</name>
    <dbReference type="NCBI Taxonomy" id="2798577"/>
    <lineage>
        <taxon>Bacteria</taxon>
        <taxon>Pseudomonadati</taxon>
        <taxon>Spirochaetota</taxon>
        <taxon>Spirochaetia</taxon>
        <taxon>Spirochaetales</taxon>
        <taxon>Breznakiellaceae</taxon>
        <taxon>Breznakiella</taxon>
    </lineage>
</organism>
<feature type="domain" description="Phosphofructokinase" evidence="14">
    <location>
        <begin position="79"/>
        <end position="385"/>
    </location>
</feature>
<dbReference type="Gene3D" id="3.40.50.450">
    <property type="match status" value="2"/>
</dbReference>
<comment type="subcellular location">
    <subcellularLocation>
        <location evidence="12">Cytoplasm</location>
    </subcellularLocation>
</comment>
<dbReference type="KEGG" id="bhc:JFL75_02310"/>
<dbReference type="HAMAP" id="MF_01981">
    <property type="entry name" value="Phosphofructokinase_II_X"/>
    <property type="match status" value="1"/>
</dbReference>
<protein>
    <recommendedName>
        <fullName evidence="12">ATP-dependent 6-phosphofructokinase</fullName>
        <shortName evidence="12">ATP-PFK</shortName>
        <shortName evidence="12">Phosphofructokinase</shortName>
        <ecNumber evidence="12">2.7.1.11</ecNumber>
    </recommendedName>
    <alternativeName>
        <fullName evidence="12">Phosphohexokinase</fullName>
    </alternativeName>
</protein>
<dbReference type="InterPro" id="IPR022953">
    <property type="entry name" value="ATP_PFK"/>
</dbReference>
<feature type="binding site" evidence="12">
    <location>
        <position position="86"/>
    </location>
    <ligand>
        <name>ATP</name>
        <dbReference type="ChEBI" id="CHEBI:30616"/>
    </ligand>
</feature>
<feature type="compositionally biased region" description="Polar residues" evidence="13">
    <location>
        <begin position="435"/>
        <end position="449"/>
    </location>
</feature>
<dbReference type="Proteomes" id="UP000595917">
    <property type="component" value="Chromosome"/>
</dbReference>
<dbReference type="SUPFAM" id="SSF53784">
    <property type="entry name" value="Phosphofructokinase"/>
    <property type="match status" value="1"/>
</dbReference>
<accession>A0A7T7XNV9</accession>
<evidence type="ECO:0000256" key="7">
    <source>
        <dbReference type="ARBA" id="ARBA00022840"/>
    </source>
</evidence>
<evidence type="ECO:0000256" key="3">
    <source>
        <dbReference type="ARBA" id="ARBA00022679"/>
    </source>
</evidence>
<comment type="function">
    <text evidence="12">Catalyzes the phosphorylation of D-fructose 6-phosphate to fructose 1,6-bisphosphate by ATP, the first committing step of glycolysis.</text>
</comment>
<reference evidence="15" key="1">
    <citation type="submission" date="2021-01" db="EMBL/GenBank/DDBJ databases">
        <title>Description of Breznakiella homolactica.</title>
        <authorList>
            <person name="Song Y."/>
            <person name="Brune A."/>
        </authorList>
    </citation>
    <scope>NUCLEOTIDE SEQUENCE</scope>
    <source>
        <strain evidence="15">RmG30</strain>
    </source>
</reference>
<comment type="function">
    <text evidence="2">Catalyzes the phosphorylation of D-fructose 6-phosphate, the first committing step of glycolysis. Uses inorganic phosphate (PPi) as phosphoryl donor instead of ATP like common ATP-dependent phosphofructokinases (ATP-PFKs), which renders the reaction reversible, and can thus function both in glycolysis and gluconeogenesis. Consistently, PPi-PFK can replace the enzymes of both the forward (ATP-PFK) and reverse (fructose-bisphosphatase (FBPase)) reactions.</text>
</comment>
<dbReference type="PANTHER" id="PTHR45770">
    <property type="entry name" value="ATP-DEPENDENT 6-PHOSPHOFRUCTOKINASE 1"/>
    <property type="match status" value="1"/>
</dbReference>
<comment type="pathway">
    <text evidence="12">Carbohydrate degradation; glycolysis; D-glyceraldehyde 3-phosphate and glycerone phosphate from D-glucose: step 3/4.</text>
</comment>
<dbReference type="GO" id="GO:0047334">
    <property type="term" value="F:diphosphate-fructose-6-phosphate 1-phosphotransferase activity"/>
    <property type="evidence" value="ECO:0007669"/>
    <property type="project" value="UniProtKB-EC"/>
</dbReference>
<keyword evidence="4 12" id="KW-0479">Metal-binding</keyword>
<keyword evidence="9 12" id="KW-0324">Glycolysis</keyword>
<evidence type="ECO:0000313" key="15">
    <source>
        <dbReference type="EMBL" id="QQO09766.1"/>
    </source>
</evidence>
<evidence type="ECO:0000256" key="1">
    <source>
        <dbReference type="ARBA" id="ARBA00001946"/>
    </source>
</evidence>
<evidence type="ECO:0000256" key="11">
    <source>
        <dbReference type="ARBA" id="ARBA00048072"/>
    </source>
</evidence>
<keyword evidence="12" id="KW-0963">Cytoplasm</keyword>
<evidence type="ECO:0000256" key="8">
    <source>
        <dbReference type="ARBA" id="ARBA00022842"/>
    </source>
</evidence>
<evidence type="ECO:0000259" key="14">
    <source>
        <dbReference type="Pfam" id="PF00365"/>
    </source>
</evidence>
<dbReference type="EC" id="2.7.1.11" evidence="12"/>
<feature type="region of interest" description="Disordered" evidence="13">
    <location>
        <begin position="435"/>
        <end position="458"/>
    </location>
</feature>
<dbReference type="Pfam" id="PF00365">
    <property type="entry name" value="PFK"/>
    <property type="match status" value="1"/>
</dbReference>
<dbReference type="AlphaFoldDB" id="A0A7T7XNV9"/>
<comment type="subunit">
    <text evidence="12">Homodimer.</text>
</comment>
<dbReference type="GO" id="GO:0005737">
    <property type="term" value="C:cytoplasm"/>
    <property type="evidence" value="ECO:0007669"/>
    <property type="project" value="UniProtKB-SubCell"/>
</dbReference>
<feature type="binding site" evidence="12">
    <location>
        <begin position="207"/>
        <end position="209"/>
    </location>
    <ligand>
        <name>substrate</name>
    </ligand>
</feature>
<feature type="active site" description="Proton acceptor" evidence="12">
    <location>
        <position position="209"/>
    </location>
</feature>
<dbReference type="InterPro" id="IPR012004">
    <property type="entry name" value="PyroP-dep_PFK_TP0108"/>
</dbReference>
<evidence type="ECO:0000256" key="6">
    <source>
        <dbReference type="ARBA" id="ARBA00022777"/>
    </source>
</evidence>
<feature type="binding site" evidence="12">
    <location>
        <begin position="178"/>
        <end position="181"/>
    </location>
    <ligand>
        <name>ATP</name>
        <dbReference type="ChEBI" id="CHEBI:30616"/>
    </ligand>
</feature>
<evidence type="ECO:0000313" key="16">
    <source>
        <dbReference type="Proteomes" id="UP000595917"/>
    </source>
</evidence>
<dbReference type="RefSeq" id="WP_215627069.1">
    <property type="nucleotide sequence ID" value="NZ_CP067089.2"/>
</dbReference>
<dbReference type="NCBIfam" id="NF005301">
    <property type="entry name" value="PRK06830.1"/>
    <property type="match status" value="1"/>
</dbReference>
<sequence length="458" mass="50507">MSAKIDFSVEELGKRGVKSPIKLSKVHGDFIANYVTDNEFVLYNVDVVLGDQPPIDRTQVFEAAGPREMIYFSPQHVHAGIVTCGGLCPGLNDVIRAIVRCLWFRYGVRRISGIRYGYKGLIPEYGFNTKELDPEVVDDIHKIGGTILGSARGGGKQVTEIVDSMERLNLNMLFAIGGDGTQRGALDIAEEVGRRNLKIAVIGIPKTVDNDFSFIQRSFGFDTAVNKAVEVVTAAHMEAHSQINGIGLVKLMGRESGFIAAHTALASHEVNFVLIPEVPFDIKGPNGLLHHLEERLQRRSHAVIVVAEGAMQDKLVKEVKTDESGNLKMVDVGRYLRDQIQEHFDRKKIEINLKYIDPSYMIRSAPAVPVDSIYCERLGNAAVHAAMAGKTKTIIGLINNEFVHIPMKAAVSQRNHVDPEGNLWRDTLDATNQPILMENKNPQGPTVSEGTDPLELSR</sequence>
<keyword evidence="16" id="KW-1185">Reference proteome</keyword>
<dbReference type="GO" id="GO:0046872">
    <property type="term" value="F:metal ion binding"/>
    <property type="evidence" value="ECO:0007669"/>
    <property type="project" value="UniProtKB-KW"/>
</dbReference>
<dbReference type="GO" id="GO:0003872">
    <property type="term" value="F:6-phosphofructokinase activity"/>
    <property type="evidence" value="ECO:0007669"/>
    <property type="project" value="UniProtKB-UniRule"/>
</dbReference>
<gene>
    <name evidence="12" type="primary">pfkA</name>
    <name evidence="15" type="ORF">JFL75_02310</name>
</gene>
<feature type="binding site" evidence="12">
    <location>
        <begin position="252"/>
        <end position="254"/>
    </location>
    <ligand>
        <name>substrate</name>
    </ligand>
</feature>
<dbReference type="PIRSF" id="PIRSF000534">
    <property type="entry name" value="PPi_PFK_TP0108"/>
    <property type="match status" value="1"/>
</dbReference>
<name>A0A7T7XNV9_9SPIR</name>
<evidence type="ECO:0000256" key="10">
    <source>
        <dbReference type="ARBA" id="ARBA00048070"/>
    </source>
</evidence>
<dbReference type="EMBL" id="CP067089">
    <property type="protein sequence ID" value="QQO09766.1"/>
    <property type="molecule type" value="Genomic_DNA"/>
</dbReference>
<keyword evidence="3 12" id="KW-0808">Transferase</keyword>
<dbReference type="InterPro" id="IPR035966">
    <property type="entry name" value="PKF_sf"/>
</dbReference>
<keyword evidence="5 12" id="KW-0547">Nucleotide-binding</keyword>
<dbReference type="FunFam" id="3.40.50.450:FF:000002">
    <property type="entry name" value="ATP-dependent 6-phosphofructokinase"/>
    <property type="match status" value="1"/>
</dbReference>
<feature type="binding site" evidence="12">
    <location>
        <position position="179"/>
    </location>
    <ligand>
        <name>Mg(2+)</name>
        <dbReference type="ChEBI" id="CHEBI:18420"/>
        <note>catalytic</note>
    </ligand>
</feature>
<evidence type="ECO:0000256" key="5">
    <source>
        <dbReference type="ARBA" id="ARBA00022741"/>
    </source>
</evidence>
<feature type="binding site" evidence="12">
    <location>
        <position position="308"/>
    </location>
    <ligand>
        <name>substrate</name>
    </ligand>
</feature>
<comment type="similarity">
    <text evidence="12">Belongs to the phosphofructokinase type A (PFKA) family. PPi-dependent PFK group II subfamily. Atypical ATP-dependent clade 'X' sub-subfamily.</text>
</comment>
<keyword evidence="7 12" id="KW-0067">ATP-binding</keyword>
<feature type="site" description="Important for substrate specificity; cannot use PPi as phosphoryl donor" evidence="12">
    <location>
        <position position="180"/>
    </location>
</feature>
<comment type="catalytic activity">
    <reaction evidence="11">
        <text>beta-D-fructose 6-phosphate + diphosphate = beta-D-fructose 1,6-bisphosphate + phosphate + H(+)</text>
        <dbReference type="Rhea" id="RHEA:13613"/>
        <dbReference type="ChEBI" id="CHEBI:15378"/>
        <dbReference type="ChEBI" id="CHEBI:32966"/>
        <dbReference type="ChEBI" id="CHEBI:33019"/>
        <dbReference type="ChEBI" id="CHEBI:43474"/>
        <dbReference type="ChEBI" id="CHEBI:57634"/>
        <dbReference type="EC" id="2.7.1.90"/>
    </reaction>
</comment>
<keyword evidence="6 12" id="KW-0418">Kinase</keyword>